<feature type="domain" description="Glyoxalase-like" evidence="1">
    <location>
        <begin position="7"/>
        <end position="145"/>
    </location>
</feature>
<dbReference type="Pfam" id="PF18029">
    <property type="entry name" value="Glyoxalase_6"/>
    <property type="match status" value="1"/>
</dbReference>
<dbReference type="Gene3D" id="3.10.180.10">
    <property type="entry name" value="2,3-Dihydroxybiphenyl 1,2-Dioxygenase, domain 1"/>
    <property type="match status" value="1"/>
</dbReference>
<keyword evidence="3" id="KW-1185">Reference proteome</keyword>
<proteinExistence type="predicted"/>
<dbReference type="SUPFAM" id="SSF54593">
    <property type="entry name" value="Glyoxalase/Bleomycin resistance protein/Dihydroxybiphenyl dioxygenase"/>
    <property type="match status" value="1"/>
</dbReference>
<evidence type="ECO:0000313" key="3">
    <source>
        <dbReference type="Proteomes" id="UP000294508"/>
    </source>
</evidence>
<protein>
    <recommendedName>
        <fullName evidence="1">Glyoxalase-like domain-containing protein</fullName>
    </recommendedName>
</protein>
<dbReference type="InterPro" id="IPR041581">
    <property type="entry name" value="Glyoxalase_6"/>
</dbReference>
<accession>A0A4R2H9U6</accession>
<gene>
    <name evidence="2" type="ORF">EV652_109289</name>
</gene>
<comment type="caution">
    <text evidence="2">The sequence shown here is derived from an EMBL/GenBank/DDBJ whole genome shotgun (WGS) entry which is preliminary data.</text>
</comment>
<dbReference type="Proteomes" id="UP000294508">
    <property type="component" value="Unassembled WGS sequence"/>
</dbReference>
<name>A0A4R2H9U6_9ACTN</name>
<dbReference type="RefSeq" id="WP_132212048.1">
    <property type="nucleotide sequence ID" value="NZ_SLWN01000009.1"/>
</dbReference>
<dbReference type="EMBL" id="SLWN01000009">
    <property type="protein sequence ID" value="TCO23462.1"/>
    <property type="molecule type" value="Genomic_DNA"/>
</dbReference>
<dbReference type="PANTHER" id="PTHR35908:SF1">
    <property type="entry name" value="CONSERVED PROTEIN"/>
    <property type="match status" value="1"/>
</dbReference>
<evidence type="ECO:0000313" key="2">
    <source>
        <dbReference type="EMBL" id="TCO23462.1"/>
    </source>
</evidence>
<organism evidence="2 3">
    <name type="scientific">Kribbella steppae</name>
    <dbReference type="NCBI Taxonomy" id="2512223"/>
    <lineage>
        <taxon>Bacteria</taxon>
        <taxon>Bacillati</taxon>
        <taxon>Actinomycetota</taxon>
        <taxon>Actinomycetes</taxon>
        <taxon>Propionibacteriales</taxon>
        <taxon>Kribbellaceae</taxon>
        <taxon>Kribbella</taxon>
    </lineage>
</organism>
<evidence type="ECO:0000259" key="1">
    <source>
        <dbReference type="Pfam" id="PF18029"/>
    </source>
</evidence>
<dbReference type="AlphaFoldDB" id="A0A4R2H9U6"/>
<reference evidence="2 3" key="1">
    <citation type="journal article" date="2015" name="Stand. Genomic Sci.">
        <title>Genomic Encyclopedia of Bacterial and Archaeal Type Strains, Phase III: the genomes of soil and plant-associated and newly described type strains.</title>
        <authorList>
            <person name="Whitman W.B."/>
            <person name="Woyke T."/>
            <person name="Klenk H.P."/>
            <person name="Zhou Y."/>
            <person name="Lilburn T.G."/>
            <person name="Beck B.J."/>
            <person name="De Vos P."/>
            <person name="Vandamme P."/>
            <person name="Eisen J.A."/>
            <person name="Garrity G."/>
            <person name="Hugenholtz P."/>
            <person name="Kyrpides N.C."/>
        </authorList>
    </citation>
    <scope>NUCLEOTIDE SEQUENCE [LARGE SCALE GENOMIC DNA]</scope>
    <source>
        <strain evidence="2 3">VKM Ac-2572</strain>
    </source>
</reference>
<sequence length="146" mass="16204">MPSFDLHIVFDCADPDRVARFWMAALGGYDFPMGVPDGFATWDEWADANNIPVDQRNAGRTLVDKDRGTRPDIFFLQVPESKQVKNRVHLDIKVAPGLAADDRRTAIESEANRLTALGATVATRMDAPDGFHIIMQDPEGNEFCLA</sequence>
<dbReference type="InterPro" id="IPR029068">
    <property type="entry name" value="Glyas_Bleomycin-R_OHBP_Dase"/>
</dbReference>
<dbReference type="PANTHER" id="PTHR35908">
    <property type="entry name" value="HYPOTHETICAL FUSION PROTEIN"/>
    <property type="match status" value="1"/>
</dbReference>